<evidence type="ECO:0000256" key="7">
    <source>
        <dbReference type="ARBA" id="ARBA00023136"/>
    </source>
</evidence>
<evidence type="ECO:0000256" key="4">
    <source>
        <dbReference type="ARBA" id="ARBA00022475"/>
    </source>
</evidence>
<organism evidence="9">
    <name type="scientific">Paraconexibacter sp. AEG42_29</name>
    <dbReference type="NCBI Taxonomy" id="2997339"/>
    <lineage>
        <taxon>Bacteria</taxon>
        <taxon>Bacillati</taxon>
        <taxon>Actinomycetota</taxon>
        <taxon>Thermoleophilia</taxon>
        <taxon>Solirubrobacterales</taxon>
        <taxon>Paraconexibacteraceae</taxon>
        <taxon>Paraconexibacter</taxon>
    </lineage>
</organism>
<accession>A0AAU7AUB8</accession>
<reference evidence="9" key="1">
    <citation type="submission" date="2022-12" db="EMBL/GenBank/DDBJ databases">
        <title>Paraconexibacter alkalitolerans sp. nov. and Baekduia alba sp. nov., isolated from soil and emended description of the genera Paraconexibacter (Chun et al., 2020) and Baekduia (An et al., 2020).</title>
        <authorList>
            <person name="Vieira S."/>
            <person name="Huber K.J."/>
            <person name="Geppert A."/>
            <person name="Wolf J."/>
            <person name="Neumann-Schaal M."/>
            <person name="Muesken M."/>
            <person name="Overmann J."/>
        </authorList>
    </citation>
    <scope>NUCLEOTIDE SEQUENCE</scope>
    <source>
        <strain evidence="9">AEG42_29</strain>
    </source>
</reference>
<evidence type="ECO:0000256" key="3">
    <source>
        <dbReference type="ARBA" id="ARBA00022448"/>
    </source>
</evidence>
<dbReference type="GO" id="GO:0034257">
    <property type="term" value="F:nicotinamide riboside transmembrane transporter activity"/>
    <property type="evidence" value="ECO:0007669"/>
    <property type="project" value="InterPro"/>
</dbReference>
<dbReference type="Pfam" id="PF04973">
    <property type="entry name" value="NMN_transporter"/>
    <property type="match status" value="1"/>
</dbReference>
<keyword evidence="3" id="KW-0813">Transport</keyword>
<evidence type="ECO:0000256" key="1">
    <source>
        <dbReference type="ARBA" id="ARBA00004651"/>
    </source>
</evidence>
<dbReference type="PANTHER" id="PTHR36122:SF2">
    <property type="entry name" value="NICOTINAMIDE RIBOSIDE TRANSPORTER PNUC"/>
    <property type="match status" value="1"/>
</dbReference>
<comment type="similarity">
    <text evidence="2">Belongs to the nicotinamide ribonucleoside (NR) uptake permease (TC 4.B.1) family.</text>
</comment>
<evidence type="ECO:0000313" key="9">
    <source>
        <dbReference type="EMBL" id="XAY05189.1"/>
    </source>
</evidence>
<evidence type="ECO:0000256" key="8">
    <source>
        <dbReference type="SAM" id="Phobius"/>
    </source>
</evidence>
<sequence>MHQLLETLNDPAFHLAGAPTSWAELLGFVTGIITVSLAAAGRVSTFAWGMLNSAFFCVLFVDARLFADASLQIVFICLGVQGWWAWLRFGPNHTELQTSSASPALLLTTAAGVVVAALILIPILDAAGDSAPVLDGTTTAMSLGAQALLNLRKVQSWYVWIAVDLIYVPLYLSRDLLLTAIVYVVFLGICVSALRSWRAEVQGTRPTANTPAVTA</sequence>
<dbReference type="AlphaFoldDB" id="A0AAU7AUB8"/>
<feature type="transmembrane region" description="Helical" evidence="8">
    <location>
        <begin position="69"/>
        <end position="89"/>
    </location>
</feature>
<dbReference type="RefSeq" id="WP_354701706.1">
    <property type="nucleotide sequence ID" value="NZ_CP114014.1"/>
</dbReference>
<dbReference type="PANTHER" id="PTHR36122">
    <property type="entry name" value="NICOTINAMIDE RIBOSIDE TRANSPORTER PNUC"/>
    <property type="match status" value="1"/>
</dbReference>
<feature type="transmembrane region" description="Helical" evidence="8">
    <location>
        <begin position="101"/>
        <end position="124"/>
    </location>
</feature>
<protein>
    <submittedName>
        <fullName evidence="9">Nicotinamide riboside transporter PnuC</fullName>
    </submittedName>
</protein>
<comment type="subcellular location">
    <subcellularLocation>
        <location evidence="1">Cell membrane</location>
        <topology evidence="1">Multi-pass membrane protein</topology>
    </subcellularLocation>
</comment>
<evidence type="ECO:0000256" key="6">
    <source>
        <dbReference type="ARBA" id="ARBA00022989"/>
    </source>
</evidence>
<dbReference type="EMBL" id="CP114014">
    <property type="protein sequence ID" value="XAY05189.1"/>
    <property type="molecule type" value="Genomic_DNA"/>
</dbReference>
<dbReference type="KEGG" id="parq:DSM112329_02033"/>
<dbReference type="GO" id="GO:0005886">
    <property type="term" value="C:plasma membrane"/>
    <property type="evidence" value="ECO:0007669"/>
    <property type="project" value="UniProtKB-SubCell"/>
</dbReference>
<dbReference type="NCBIfam" id="TIGR01528">
    <property type="entry name" value="NMN_trans_PnuC"/>
    <property type="match status" value="1"/>
</dbReference>
<keyword evidence="7 8" id="KW-0472">Membrane</keyword>
<evidence type="ECO:0000256" key="5">
    <source>
        <dbReference type="ARBA" id="ARBA00022692"/>
    </source>
</evidence>
<keyword evidence="5 8" id="KW-0812">Transmembrane</keyword>
<dbReference type="InterPro" id="IPR006419">
    <property type="entry name" value="NMN_transpt_PnuC"/>
</dbReference>
<feature type="transmembrane region" description="Helical" evidence="8">
    <location>
        <begin position="176"/>
        <end position="197"/>
    </location>
</feature>
<keyword evidence="6 8" id="KW-1133">Transmembrane helix</keyword>
<gene>
    <name evidence="9" type="primary">pnuC</name>
    <name evidence="9" type="ORF">DSM112329_02033</name>
</gene>
<name>A0AAU7AUB8_9ACTN</name>
<proteinExistence type="inferred from homology"/>
<evidence type="ECO:0000256" key="2">
    <source>
        <dbReference type="ARBA" id="ARBA00006669"/>
    </source>
</evidence>
<keyword evidence="4" id="KW-1003">Cell membrane</keyword>
<feature type="transmembrane region" description="Helical" evidence="8">
    <location>
        <begin position="20"/>
        <end position="39"/>
    </location>
</feature>
<feature type="transmembrane region" description="Helical" evidence="8">
    <location>
        <begin position="46"/>
        <end position="63"/>
    </location>
</feature>